<dbReference type="EMBL" id="BAGZ01000008">
    <property type="protein sequence ID" value="GAB78311.1"/>
    <property type="molecule type" value="Genomic_DNA"/>
</dbReference>
<name>K6UMQ3_9MICO</name>
<dbReference type="eggNOG" id="COG3976">
    <property type="taxonomic scope" value="Bacteria"/>
</dbReference>
<evidence type="ECO:0000313" key="4">
    <source>
        <dbReference type="Proteomes" id="UP000008495"/>
    </source>
</evidence>
<proteinExistence type="predicted"/>
<dbReference type="GO" id="GO:0010181">
    <property type="term" value="F:FMN binding"/>
    <property type="evidence" value="ECO:0007669"/>
    <property type="project" value="InterPro"/>
</dbReference>
<evidence type="ECO:0000313" key="3">
    <source>
        <dbReference type="EMBL" id="GAB78311.1"/>
    </source>
</evidence>
<dbReference type="SMART" id="SM00900">
    <property type="entry name" value="FMN_bind"/>
    <property type="match status" value="1"/>
</dbReference>
<organism evidence="3 4">
    <name type="scientific">Austwickia chelonae NBRC 105200</name>
    <dbReference type="NCBI Taxonomy" id="1184607"/>
    <lineage>
        <taxon>Bacteria</taxon>
        <taxon>Bacillati</taxon>
        <taxon>Actinomycetota</taxon>
        <taxon>Actinomycetes</taxon>
        <taxon>Micrococcales</taxon>
        <taxon>Dermatophilaceae</taxon>
        <taxon>Austwickia</taxon>
    </lineage>
</organism>
<dbReference type="Pfam" id="PF04205">
    <property type="entry name" value="FMN_bind"/>
    <property type="match status" value="1"/>
</dbReference>
<dbReference type="Proteomes" id="UP000008495">
    <property type="component" value="Unassembled WGS sequence"/>
</dbReference>
<dbReference type="InterPro" id="IPR007329">
    <property type="entry name" value="FMN-bd"/>
</dbReference>
<accession>K6UMQ3</accession>
<feature type="compositionally biased region" description="Low complexity" evidence="1">
    <location>
        <begin position="69"/>
        <end position="79"/>
    </location>
</feature>
<dbReference type="AlphaFoldDB" id="K6UMQ3"/>
<dbReference type="Gene3D" id="3.90.1010.20">
    <property type="match status" value="1"/>
</dbReference>
<sequence length="168" mass="16983">MTGREPKLSNPAAVAEPGRLRRNVIVGASTVSVVLLALGYHTSLGVRGPGTATPGGIADRPRPPGGGPVAAPGAPLKDGTYTGNATGTTYGDVQVQIVVSAGKITSSRALTYPNSSSKDQRINSRAVPQYDAAAVRVQSAQIDAVSGATVTWAGYTGSLQSAIDQARA</sequence>
<gene>
    <name evidence="3" type="ORF">AUCHE_08_05580</name>
</gene>
<evidence type="ECO:0000259" key="2">
    <source>
        <dbReference type="SMART" id="SM00900"/>
    </source>
</evidence>
<dbReference type="STRING" id="100225.SAMN05421595_0828"/>
<protein>
    <recommendedName>
        <fullName evidence="2">FMN-binding domain-containing protein</fullName>
    </recommendedName>
</protein>
<evidence type="ECO:0000256" key="1">
    <source>
        <dbReference type="SAM" id="MobiDB-lite"/>
    </source>
</evidence>
<reference evidence="3 4" key="1">
    <citation type="submission" date="2012-08" db="EMBL/GenBank/DDBJ databases">
        <title>Whole genome shotgun sequence of Austwickia chelonae NBRC 105200.</title>
        <authorList>
            <person name="Yoshida I."/>
            <person name="Hosoyama A."/>
            <person name="Tsuchikane K."/>
            <person name="Katsumata H."/>
            <person name="Ando Y."/>
            <person name="Ohji S."/>
            <person name="Hamada M."/>
            <person name="Tamura T."/>
            <person name="Yamazoe A."/>
            <person name="Yamazaki S."/>
            <person name="Fujita N."/>
        </authorList>
    </citation>
    <scope>NUCLEOTIDE SEQUENCE [LARGE SCALE GENOMIC DNA]</scope>
    <source>
        <strain evidence="3 4">NBRC 105200</strain>
    </source>
</reference>
<feature type="region of interest" description="Disordered" evidence="1">
    <location>
        <begin position="47"/>
        <end position="79"/>
    </location>
</feature>
<keyword evidence="4" id="KW-1185">Reference proteome</keyword>
<comment type="caution">
    <text evidence="3">The sequence shown here is derived from an EMBL/GenBank/DDBJ whole genome shotgun (WGS) entry which is preliminary data.</text>
</comment>
<dbReference type="RefSeq" id="WP_006503066.1">
    <property type="nucleotide sequence ID" value="NZ_BAGZ01000008.1"/>
</dbReference>
<dbReference type="GO" id="GO:0016020">
    <property type="term" value="C:membrane"/>
    <property type="evidence" value="ECO:0007669"/>
    <property type="project" value="InterPro"/>
</dbReference>
<feature type="domain" description="FMN-binding" evidence="2">
    <location>
        <begin position="89"/>
        <end position="166"/>
    </location>
</feature>